<accession>A0A1T5MQ90</accession>
<keyword evidence="4 6" id="KW-0067">ATP-binding</keyword>
<dbReference type="SMART" id="SM00382">
    <property type="entry name" value="AAA"/>
    <property type="match status" value="1"/>
</dbReference>
<dbReference type="Pfam" id="PF00005">
    <property type="entry name" value="ABC_tran"/>
    <property type="match status" value="1"/>
</dbReference>
<gene>
    <name evidence="6" type="ORF">SAMN02194393_05127</name>
</gene>
<dbReference type="Proteomes" id="UP000190285">
    <property type="component" value="Unassembled WGS sequence"/>
</dbReference>
<evidence type="ECO:0000256" key="2">
    <source>
        <dbReference type="ARBA" id="ARBA00022448"/>
    </source>
</evidence>
<dbReference type="Gene3D" id="3.40.50.300">
    <property type="entry name" value="P-loop containing nucleotide triphosphate hydrolases"/>
    <property type="match status" value="1"/>
</dbReference>
<dbReference type="GO" id="GO:0015833">
    <property type="term" value="P:peptide transport"/>
    <property type="evidence" value="ECO:0007669"/>
    <property type="project" value="InterPro"/>
</dbReference>
<organism evidence="6 7">
    <name type="scientific">Maledivibacter halophilus</name>
    <dbReference type="NCBI Taxonomy" id="36842"/>
    <lineage>
        <taxon>Bacteria</taxon>
        <taxon>Bacillati</taxon>
        <taxon>Bacillota</taxon>
        <taxon>Clostridia</taxon>
        <taxon>Peptostreptococcales</taxon>
        <taxon>Caminicellaceae</taxon>
        <taxon>Maledivibacter</taxon>
    </lineage>
</organism>
<evidence type="ECO:0000259" key="5">
    <source>
        <dbReference type="PROSITE" id="PS50893"/>
    </source>
</evidence>
<dbReference type="PANTHER" id="PTHR43776:SF8">
    <property type="entry name" value="ABC TRANSPORTER, ATP-BINDING PROTEIN"/>
    <property type="match status" value="1"/>
</dbReference>
<dbReference type="InterPro" id="IPR050319">
    <property type="entry name" value="ABC_transp_ATP-bind"/>
</dbReference>
<evidence type="ECO:0000256" key="4">
    <source>
        <dbReference type="ARBA" id="ARBA00022840"/>
    </source>
</evidence>
<dbReference type="SUPFAM" id="SSF52540">
    <property type="entry name" value="P-loop containing nucleoside triphosphate hydrolases"/>
    <property type="match status" value="1"/>
</dbReference>
<proteinExistence type="inferred from homology"/>
<evidence type="ECO:0000256" key="1">
    <source>
        <dbReference type="ARBA" id="ARBA00005417"/>
    </source>
</evidence>
<keyword evidence="2" id="KW-0813">Transport</keyword>
<dbReference type="STRING" id="36842.SAMN02194393_05127"/>
<evidence type="ECO:0000313" key="6">
    <source>
        <dbReference type="EMBL" id="SKC90173.1"/>
    </source>
</evidence>
<dbReference type="GO" id="GO:0016887">
    <property type="term" value="F:ATP hydrolysis activity"/>
    <property type="evidence" value="ECO:0007669"/>
    <property type="project" value="InterPro"/>
</dbReference>
<evidence type="ECO:0000313" key="7">
    <source>
        <dbReference type="Proteomes" id="UP000190285"/>
    </source>
</evidence>
<dbReference type="InterPro" id="IPR013563">
    <property type="entry name" value="Oligopep_ABC_C"/>
</dbReference>
<dbReference type="GO" id="GO:0055085">
    <property type="term" value="P:transmembrane transport"/>
    <property type="evidence" value="ECO:0007669"/>
    <property type="project" value="UniProtKB-ARBA"/>
</dbReference>
<keyword evidence="3" id="KW-0547">Nucleotide-binding</keyword>
<name>A0A1T5MQ90_9FIRM</name>
<dbReference type="InterPro" id="IPR003439">
    <property type="entry name" value="ABC_transporter-like_ATP-bd"/>
</dbReference>
<dbReference type="InterPro" id="IPR027417">
    <property type="entry name" value="P-loop_NTPase"/>
</dbReference>
<reference evidence="6 7" key="1">
    <citation type="submission" date="2017-02" db="EMBL/GenBank/DDBJ databases">
        <authorList>
            <person name="Peterson S.W."/>
        </authorList>
    </citation>
    <scope>NUCLEOTIDE SEQUENCE [LARGE SCALE GENOMIC DNA]</scope>
    <source>
        <strain evidence="6 7">M1</strain>
    </source>
</reference>
<keyword evidence="7" id="KW-1185">Reference proteome</keyword>
<dbReference type="GO" id="GO:0005524">
    <property type="term" value="F:ATP binding"/>
    <property type="evidence" value="ECO:0007669"/>
    <property type="project" value="UniProtKB-KW"/>
</dbReference>
<comment type="similarity">
    <text evidence="1">Belongs to the ABC transporter superfamily.</text>
</comment>
<dbReference type="Pfam" id="PF08352">
    <property type="entry name" value="oligo_HPY"/>
    <property type="match status" value="1"/>
</dbReference>
<dbReference type="NCBIfam" id="TIGR01727">
    <property type="entry name" value="oligo_HPY"/>
    <property type="match status" value="1"/>
</dbReference>
<dbReference type="PROSITE" id="PS50893">
    <property type="entry name" value="ABC_TRANSPORTER_2"/>
    <property type="match status" value="1"/>
</dbReference>
<dbReference type="RefSeq" id="WP_330397450.1">
    <property type="nucleotide sequence ID" value="NZ_FUZT01000021.1"/>
</dbReference>
<dbReference type="AlphaFoldDB" id="A0A1T5MQ90"/>
<evidence type="ECO:0000256" key="3">
    <source>
        <dbReference type="ARBA" id="ARBA00022741"/>
    </source>
</evidence>
<dbReference type="FunFam" id="3.40.50.300:FF:000016">
    <property type="entry name" value="Oligopeptide ABC transporter ATP-binding component"/>
    <property type="match status" value="1"/>
</dbReference>
<dbReference type="InterPro" id="IPR003593">
    <property type="entry name" value="AAA+_ATPase"/>
</dbReference>
<feature type="domain" description="ABC transporter" evidence="5">
    <location>
        <begin position="15"/>
        <end position="259"/>
    </location>
</feature>
<sequence>MAKKLGVKLMTEKILEAKNLKKYFKTSKGMLRAVDDLNFYINKGETLGLVGESGCGKSTTGRVILRLLEATDGEVIFNGKDILKFNKNQIREARQKMQIVFQDPYASLDPRKTVFEIISEPLNVNKIYNKKDKLEDRVYELMETVGLADRLVNAYPHELDGGRRQRVGIARALALNPSFIVQDEPVSALDVSIQAQILNLMHKLQKELGLTYLFISHDLSVVKHVSDRIAVMYLGKIVELSDYKSIFISPLHPYTKALLSAIPIAKIDVEREKIILEGDVPSPVNPPEGCRFYGRCQYREKICEKQSPKLKKYEKNRFVACHFAGEF</sequence>
<dbReference type="CDD" id="cd03257">
    <property type="entry name" value="ABC_NikE_OppD_transporters"/>
    <property type="match status" value="1"/>
</dbReference>
<protein>
    <submittedName>
        <fullName evidence="6">Peptide/nickel transport system ATP-binding protein</fullName>
    </submittedName>
</protein>
<dbReference type="EMBL" id="FUZT01000021">
    <property type="protein sequence ID" value="SKC90173.1"/>
    <property type="molecule type" value="Genomic_DNA"/>
</dbReference>
<dbReference type="PANTHER" id="PTHR43776">
    <property type="entry name" value="TRANSPORT ATP-BINDING PROTEIN"/>
    <property type="match status" value="1"/>
</dbReference>